<feature type="non-terminal residue" evidence="1">
    <location>
        <position position="177"/>
    </location>
</feature>
<comment type="caution">
    <text evidence="1">The sequence shown here is derived from an EMBL/GenBank/DDBJ whole genome shotgun (WGS) entry which is preliminary data.</text>
</comment>
<evidence type="ECO:0000313" key="1">
    <source>
        <dbReference type="EMBL" id="KAA0196354.1"/>
    </source>
</evidence>
<protein>
    <submittedName>
        <fullName evidence="1">Uncharacterized protein</fullName>
    </submittedName>
</protein>
<reference evidence="1" key="2">
    <citation type="journal article" date="2018" name="Environ. Sci. Technol.">
        <title>The Toxicogenome of Hyalella azteca: A Model for Sediment Ecotoxicology and Evolutionary Toxicology.</title>
        <authorList>
            <person name="Poynton H.C."/>
            <person name="Hasenbein S."/>
            <person name="Benoit J.B."/>
            <person name="Sepulveda M.S."/>
            <person name="Poelchau M.F."/>
            <person name="Hughes D.S.T."/>
            <person name="Murali S.C."/>
            <person name="Chen S."/>
            <person name="Glastad K.M."/>
            <person name="Goodisman M.A.D."/>
            <person name="Werren J.H."/>
            <person name="Vineis J.H."/>
            <person name="Bowen J.L."/>
            <person name="Friedrich M."/>
            <person name="Jones J."/>
            <person name="Robertson H.M."/>
            <person name="Feyereisen R."/>
            <person name="Mechler-Hickson A."/>
            <person name="Mathers N."/>
            <person name="Lee C.E."/>
            <person name="Colbourne J.K."/>
            <person name="Biales A."/>
            <person name="Johnston J.S."/>
            <person name="Wellborn G.A."/>
            <person name="Rosendale A.J."/>
            <person name="Cridge A.G."/>
            <person name="Munoz-Torres M.C."/>
            <person name="Bain P.A."/>
            <person name="Manny A.R."/>
            <person name="Major K.M."/>
            <person name="Lambert F.N."/>
            <person name="Vulpe C.D."/>
            <person name="Tuck P."/>
            <person name="Blalock B.J."/>
            <person name="Lin Y.Y."/>
            <person name="Smith M.E."/>
            <person name="Ochoa-Acuna H."/>
            <person name="Chen M.M."/>
            <person name="Childers C.P."/>
            <person name="Qu J."/>
            <person name="Dugan S."/>
            <person name="Lee S.L."/>
            <person name="Chao H."/>
            <person name="Dinh H."/>
            <person name="Han Y."/>
            <person name="Doddapaneni H."/>
            <person name="Worley K.C."/>
            <person name="Muzny D.M."/>
            <person name="Gibbs R.A."/>
            <person name="Richards S."/>
        </authorList>
    </citation>
    <scope>NUCLEOTIDE SEQUENCE</scope>
    <source>
        <strain evidence="1">HAZT.00-mixed</strain>
        <tissue evidence="1">Whole organism</tissue>
    </source>
</reference>
<reference evidence="1" key="3">
    <citation type="submission" date="2019-06" db="EMBL/GenBank/DDBJ databases">
        <authorList>
            <person name="Poynton C."/>
            <person name="Hasenbein S."/>
            <person name="Benoit J.B."/>
            <person name="Sepulveda M.S."/>
            <person name="Poelchau M.F."/>
            <person name="Murali S.C."/>
            <person name="Chen S."/>
            <person name="Glastad K.M."/>
            <person name="Werren J.H."/>
            <person name="Vineis J.H."/>
            <person name="Bowen J.L."/>
            <person name="Friedrich M."/>
            <person name="Jones J."/>
            <person name="Robertson H.M."/>
            <person name="Feyereisen R."/>
            <person name="Mechler-Hickson A."/>
            <person name="Mathers N."/>
            <person name="Lee C.E."/>
            <person name="Colbourne J.K."/>
            <person name="Biales A."/>
            <person name="Johnston J.S."/>
            <person name="Wellborn G.A."/>
            <person name="Rosendale A.J."/>
            <person name="Cridge A.G."/>
            <person name="Munoz-Torres M.C."/>
            <person name="Bain P.A."/>
            <person name="Manny A.R."/>
            <person name="Major K.M."/>
            <person name="Lambert F.N."/>
            <person name="Vulpe C.D."/>
            <person name="Tuck P."/>
            <person name="Blalock B.J."/>
            <person name="Lin Y.-Y."/>
            <person name="Smith M.E."/>
            <person name="Ochoa-Acuna H."/>
            <person name="Chen M.-J.M."/>
            <person name="Childers C.P."/>
            <person name="Qu J."/>
            <person name="Dugan S."/>
            <person name="Lee S.L."/>
            <person name="Chao H."/>
            <person name="Dinh H."/>
            <person name="Han Y."/>
            <person name="Doddapaneni H."/>
            <person name="Worley K.C."/>
            <person name="Muzny D.M."/>
            <person name="Gibbs R.A."/>
            <person name="Richards S."/>
        </authorList>
    </citation>
    <scope>NUCLEOTIDE SEQUENCE</scope>
    <source>
        <strain evidence="1">HAZT.00-mixed</strain>
        <tissue evidence="1">Whole organism</tissue>
    </source>
</reference>
<accession>A0A6A0H337</accession>
<dbReference type="InterPro" id="IPR050757">
    <property type="entry name" value="Collagen_mod_GT25"/>
</dbReference>
<reference evidence="1" key="1">
    <citation type="submission" date="2014-08" db="EMBL/GenBank/DDBJ databases">
        <authorList>
            <person name="Murali S."/>
            <person name="Richards S."/>
            <person name="Bandaranaike D."/>
            <person name="Bellair M."/>
            <person name="Blankenburg K."/>
            <person name="Chao H."/>
            <person name="Dinh H."/>
            <person name="Doddapaneni H."/>
            <person name="Dugan-Rocha S."/>
            <person name="Elkadiri S."/>
            <person name="Gnanaolivu R."/>
            <person name="Hughes D."/>
            <person name="Lee S."/>
            <person name="Li M."/>
            <person name="Ming W."/>
            <person name="Munidasa M."/>
            <person name="Muniz J."/>
            <person name="Nguyen L."/>
            <person name="Osuji N."/>
            <person name="Pu L.-L."/>
            <person name="Puazo M."/>
            <person name="Skinner E."/>
            <person name="Qu C."/>
            <person name="Quiroz J."/>
            <person name="Raj R."/>
            <person name="Weissenberger G."/>
            <person name="Xin Y."/>
            <person name="Zou X."/>
            <person name="Han Y."/>
            <person name="Worley K."/>
            <person name="Muzny D."/>
            <person name="Gibbs R."/>
        </authorList>
    </citation>
    <scope>NUCLEOTIDE SEQUENCE</scope>
    <source>
        <strain evidence="1">HAZT.00-mixed</strain>
        <tissue evidence="1">Whole organism</tissue>
    </source>
</reference>
<dbReference type="GO" id="GO:0008475">
    <property type="term" value="F:procollagen-lysine 5-dioxygenase activity"/>
    <property type="evidence" value="ECO:0007669"/>
    <property type="project" value="TreeGrafter"/>
</dbReference>
<dbReference type="PANTHER" id="PTHR10730">
    <property type="entry name" value="PROCOLLAGEN-LYSINE,2-OXOGLUTARATE 5-DIOXYGENASE/GLYCOSYLTRANSFERASE 25 FAMILY MEMBER"/>
    <property type="match status" value="1"/>
</dbReference>
<dbReference type="EMBL" id="JQDR03008990">
    <property type="protein sequence ID" value="KAA0196354.1"/>
    <property type="molecule type" value="Genomic_DNA"/>
</dbReference>
<dbReference type="GO" id="GO:0005783">
    <property type="term" value="C:endoplasmic reticulum"/>
    <property type="evidence" value="ECO:0007669"/>
    <property type="project" value="TreeGrafter"/>
</dbReference>
<dbReference type="Proteomes" id="UP000711488">
    <property type="component" value="Unassembled WGS sequence"/>
</dbReference>
<dbReference type="OrthoDB" id="69177at2759"/>
<name>A0A6A0H337_HYAAZ</name>
<dbReference type="PANTHER" id="PTHR10730:SF45">
    <property type="entry name" value="PROCOLLAGEN-LYSINE,2-OXOGLUTARATE 5-DIOXYGENASE"/>
    <property type="match status" value="1"/>
</dbReference>
<sequence length="177" mass="21115">MGHLVSADNFVTKHFRPEMWQLFENRWDWEARYLHENYSSSLVENATIAMPCPDVYWFPLFKERYAQDMIDVNENFGGWSDGSHYDKRLEGGYETVPTVDIHMNQIEYRYEWLEILRAYVQPLQLRVFEGYNNDPPQALMAFTVRYKPDEQPLLRPHHDTSTYTINVALNRPGIDFQ</sequence>
<organism evidence="1">
    <name type="scientific">Hyalella azteca</name>
    <name type="common">Amphipod</name>
    <dbReference type="NCBI Taxonomy" id="294128"/>
    <lineage>
        <taxon>Eukaryota</taxon>
        <taxon>Metazoa</taxon>
        <taxon>Ecdysozoa</taxon>
        <taxon>Arthropoda</taxon>
        <taxon>Crustacea</taxon>
        <taxon>Multicrustacea</taxon>
        <taxon>Malacostraca</taxon>
        <taxon>Eumalacostraca</taxon>
        <taxon>Peracarida</taxon>
        <taxon>Amphipoda</taxon>
        <taxon>Senticaudata</taxon>
        <taxon>Talitrida</taxon>
        <taxon>Talitroidea</taxon>
        <taxon>Hyalellidae</taxon>
        <taxon>Hyalella</taxon>
    </lineage>
</organism>
<dbReference type="AlphaFoldDB" id="A0A6A0H337"/>
<gene>
    <name evidence="1" type="ORF">HAZT_HAZT003804</name>
</gene>
<proteinExistence type="predicted"/>